<feature type="domain" description="Thiamine pyrophosphate enzyme central" evidence="4">
    <location>
        <begin position="143"/>
        <end position="259"/>
    </location>
</feature>
<dbReference type="InterPro" id="IPR029061">
    <property type="entry name" value="THDP-binding"/>
</dbReference>
<accession>A0A8D6PSG1</accession>
<dbReference type="InterPro" id="IPR045229">
    <property type="entry name" value="TPP_enz"/>
</dbReference>
<evidence type="ECO:0000256" key="3">
    <source>
        <dbReference type="RuleBase" id="RU362132"/>
    </source>
</evidence>
<sequence length="457" mass="51547">MAKDERGSGFMADGYARITNYIGVCLVTAGPGSTNLTTPIANAYKDNSSVLAITGRCERKYIGKNYFQEINMDFLNFYKGYFINNDDINSIVSAFRDCLYNKKPVQINIPSDVYKDKVDENDLYNNNIYYNNDNENGNGIIDIDKINSELSNAKKPLFLIGQGIYGNLSYNEMLKISKILEKLDCPISTTFPSRGVIDENLNNCVGLVGRRGDIKSLLEADKIINFGSSLSYNTYVESVREKLLKKTVNINLKPKSIKELKEFFKDLSIDNKNWFYNKENKFSPNGDYSTKINEIIESIPEDSIIVTDAGKHTVFTCLLKKCVVPRNIISSHSFGSMGFGLPASIGVKFGCIDFNIDRDIILISGDGGFLMNIEELQVVSEHNLKILMIVMKNNKLAEFCKIKNPNFNKLAEAFEIDNCYIEKADEISSTIKEFLKKDKPLLMVIETEDEKLPNPNI</sequence>
<evidence type="ECO:0000256" key="1">
    <source>
        <dbReference type="ARBA" id="ARBA00007812"/>
    </source>
</evidence>
<dbReference type="Gene3D" id="3.40.50.970">
    <property type="match status" value="2"/>
</dbReference>
<keyword evidence="2 3" id="KW-0786">Thiamine pyrophosphate</keyword>
<name>A0A8D6PSG1_9EURY</name>
<gene>
    <name evidence="7" type="ORF">MLAUSG7_0434</name>
</gene>
<dbReference type="InterPro" id="IPR029035">
    <property type="entry name" value="DHS-like_NAD/FAD-binding_dom"/>
</dbReference>
<dbReference type="Proteomes" id="UP000679213">
    <property type="component" value="Chromosome I"/>
</dbReference>
<comment type="similarity">
    <text evidence="1 3">Belongs to the TPP enzyme family.</text>
</comment>
<feature type="domain" description="Thiamine pyrophosphate enzyme N-terminal TPP-binding" evidence="6">
    <location>
        <begin position="2"/>
        <end position="70"/>
    </location>
</feature>
<evidence type="ECO:0000313" key="7">
    <source>
        <dbReference type="EMBL" id="CAB3287873.1"/>
    </source>
</evidence>
<dbReference type="GO" id="GO:0009099">
    <property type="term" value="P:L-valine biosynthetic process"/>
    <property type="evidence" value="ECO:0007669"/>
    <property type="project" value="TreeGrafter"/>
</dbReference>
<evidence type="ECO:0000256" key="2">
    <source>
        <dbReference type="ARBA" id="ARBA00023052"/>
    </source>
</evidence>
<dbReference type="SUPFAM" id="SSF52518">
    <property type="entry name" value="Thiamin diphosphate-binding fold (THDP-binding)"/>
    <property type="match status" value="2"/>
</dbReference>
<evidence type="ECO:0000259" key="6">
    <source>
        <dbReference type="Pfam" id="PF02776"/>
    </source>
</evidence>
<dbReference type="Pfam" id="PF02776">
    <property type="entry name" value="TPP_enzyme_N"/>
    <property type="match status" value="1"/>
</dbReference>
<evidence type="ECO:0000313" key="8">
    <source>
        <dbReference type="Proteomes" id="UP000679213"/>
    </source>
</evidence>
<dbReference type="Gene3D" id="3.40.50.1220">
    <property type="entry name" value="TPP-binding domain"/>
    <property type="match status" value="1"/>
</dbReference>
<dbReference type="GO" id="GO:0030976">
    <property type="term" value="F:thiamine pyrophosphate binding"/>
    <property type="evidence" value="ECO:0007669"/>
    <property type="project" value="InterPro"/>
</dbReference>
<dbReference type="PANTHER" id="PTHR18968:SF13">
    <property type="entry name" value="ACETOLACTATE SYNTHASE CATALYTIC SUBUNIT, MITOCHONDRIAL"/>
    <property type="match status" value="1"/>
</dbReference>
<dbReference type="InterPro" id="IPR012001">
    <property type="entry name" value="Thiamin_PyroP_enz_TPP-bd_dom"/>
</dbReference>
<dbReference type="GO" id="GO:0050660">
    <property type="term" value="F:flavin adenine dinucleotide binding"/>
    <property type="evidence" value="ECO:0007669"/>
    <property type="project" value="TreeGrafter"/>
</dbReference>
<dbReference type="PANTHER" id="PTHR18968">
    <property type="entry name" value="THIAMINE PYROPHOSPHATE ENZYMES"/>
    <property type="match status" value="1"/>
</dbReference>
<dbReference type="CDD" id="cd07035">
    <property type="entry name" value="TPP_PYR_POX_like"/>
    <property type="match status" value="1"/>
</dbReference>
<dbReference type="SUPFAM" id="SSF52467">
    <property type="entry name" value="DHS-like NAD/FAD-binding domain"/>
    <property type="match status" value="1"/>
</dbReference>
<protein>
    <submittedName>
        <fullName evidence="7">Thiamine pyrophosphate protein domain protein TPP-binding</fullName>
    </submittedName>
</protein>
<dbReference type="Pfam" id="PF00205">
    <property type="entry name" value="TPP_enzyme_M"/>
    <property type="match status" value="1"/>
</dbReference>
<evidence type="ECO:0000259" key="4">
    <source>
        <dbReference type="Pfam" id="PF00205"/>
    </source>
</evidence>
<dbReference type="AlphaFoldDB" id="A0A8D6PSG1"/>
<evidence type="ECO:0000259" key="5">
    <source>
        <dbReference type="Pfam" id="PF02775"/>
    </source>
</evidence>
<dbReference type="KEGG" id="mesg:MLAUSG7_0434"/>
<proteinExistence type="inferred from homology"/>
<dbReference type="GO" id="GO:0009097">
    <property type="term" value="P:isoleucine biosynthetic process"/>
    <property type="evidence" value="ECO:0007669"/>
    <property type="project" value="TreeGrafter"/>
</dbReference>
<organism evidence="7 8">
    <name type="scientific">Methanocaldococcus lauensis</name>
    <dbReference type="NCBI Taxonomy" id="2546128"/>
    <lineage>
        <taxon>Archaea</taxon>
        <taxon>Methanobacteriati</taxon>
        <taxon>Methanobacteriota</taxon>
        <taxon>Methanomada group</taxon>
        <taxon>Methanococci</taxon>
        <taxon>Methanococcales</taxon>
        <taxon>Methanocaldococcaceae</taxon>
        <taxon>Methanocaldococcus</taxon>
    </lineage>
</organism>
<dbReference type="InterPro" id="IPR012000">
    <property type="entry name" value="Thiamin_PyroP_enz_cen_dom"/>
</dbReference>
<dbReference type="EMBL" id="LR792632">
    <property type="protein sequence ID" value="CAB3287873.1"/>
    <property type="molecule type" value="Genomic_DNA"/>
</dbReference>
<reference evidence="7 8" key="1">
    <citation type="submission" date="2020-04" db="EMBL/GenBank/DDBJ databases">
        <authorList>
            <consortium name="Genoscope - CEA"/>
            <person name="William W."/>
        </authorList>
    </citation>
    <scope>NUCLEOTIDE SEQUENCE [LARGE SCALE GENOMIC DNA]</scope>
    <source>
        <strain evidence="7 8">SG7</strain>
    </source>
</reference>
<dbReference type="InterPro" id="IPR011766">
    <property type="entry name" value="TPP_enzyme_TPP-bd"/>
</dbReference>
<dbReference type="GO" id="GO:0005948">
    <property type="term" value="C:acetolactate synthase complex"/>
    <property type="evidence" value="ECO:0007669"/>
    <property type="project" value="TreeGrafter"/>
</dbReference>
<dbReference type="GO" id="GO:0000287">
    <property type="term" value="F:magnesium ion binding"/>
    <property type="evidence" value="ECO:0007669"/>
    <property type="project" value="InterPro"/>
</dbReference>
<keyword evidence="8" id="KW-1185">Reference proteome</keyword>
<dbReference type="GO" id="GO:0044272">
    <property type="term" value="P:sulfur compound biosynthetic process"/>
    <property type="evidence" value="ECO:0007669"/>
    <property type="project" value="UniProtKB-ARBA"/>
</dbReference>
<dbReference type="GO" id="GO:0003984">
    <property type="term" value="F:acetolactate synthase activity"/>
    <property type="evidence" value="ECO:0007669"/>
    <property type="project" value="TreeGrafter"/>
</dbReference>
<feature type="domain" description="Thiamine pyrophosphate enzyme TPP-binding" evidence="5">
    <location>
        <begin position="308"/>
        <end position="444"/>
    </location>
</feature>
<dbReference type="Pfam" id="PF02775">
    <property type="entry name" value="TPP_enzyme_C"/>
    <property type="match status" value="1"/>
</dbReference>